<organism evidence="1 2">
    <name type="scientific">Glossina austeni</name>
    <name type="common">Savannah tsetse fly</name>
    <dbReference type="NCBI Taxonomy" id="7395"/>
    <lineage>
        <taxon>Eukaryota</taxon>
        <taxon>Metazoa</taxon>
        <taxon>Ecdysozoa</taxon>
        <taxon>Arthropoda</taxon>
        <taxon>Hexapoda</taxon>
        <taxon>Insecta</taxon>
        <taxon>Pterygota</taxon>
        <taxon>Neoptera</taxon>
        <taxon>Endopterygota</taxon>
        <taxon>Diptera</taxon>
        <taxon>Brachycera</taxon>
        <taxon>Muscomorpha</taxon>
        <taxon>Hippoboscoidea</taxon>
        <taxon>Glossinidae</taxon>
        <taxon>Glossina</taxon>
    </lineage>
</organism>
<name>A0A1A9UWL4_GLOAU</name>
<evidence type="ECO:0000313" key="2">
    <source>
        <dbReference type="Proteomes" id="UP000078200"/>
    </source>
</evidence>
<proteinExistence type="predicted"/>
<dbReference type="InterPro" id="IPR027417">
    <property type="entry name" value="P-loop_NTPase"/>
</dbReference>
<reference evidence="1" key="1">
    <citation type="submission" date="2020-05" db="UniProtKB">
        <authorList>
            <consortium name="EnsemblMetazoa"/>
        </authorList>
    </citation>
    <scope>IDENTIFICATION</scope>
    <source>
        <strain evidence="1">TTRI</strain>
    </source>
</reference>
<evidence type="ECO:0000313" key="1">
    <source>
        <dbReference type="EnsemblMetazoa" id="GAUT018171-PA"/>
    </source>
</evidence>
<dbReference type="EnsemblMetazoa" id="GAUT018171-RA">
    <property type="protein sequence ID" value="GAUT018171-PA"/>
    <property type="gene ID" value="GAUT018171"/>
</dbReference>
<sequence>MNDQHKDHKVWFFKCQFYQYARCWKNKIRSTQSASDIVFGGPEGGKVTHYDTLMQERRDITHINMMDLLQQYAIGNSENETTDFSHLSSKTVAEVLMLEMKMAPAAKAYLISGHPRSMRDVVEYFEKKLITSTTEESNTVLYVFHL</sequence>
<protein>
    <submittedName>
        <fullName evidence="1">Uncharacterized protein</fullName>
    </submittedName>
</protein>
<keyword evidence="2" id="KW-1185">Reference proteome</keyword>
<dbReference type="AlphaFoldDB" id="A0A1A9UWL4"/>
<dbReference type="Gene3D" id="3.40.50.300">
    <property type="entry name" value="P-loop containing nucleotide triphosphate hydrolases"/>
    <property type="match status" value="1"/>
</dbReference>
<dbReference type="VEuPathDB" id="VectorBase:GAUT018171"/>
<dbReference type="STRING" id="7395.A0A1A9UWL4"/>
<accession>A0A1A9UWL4</accession>
<dbReference type="Proteomes" id="UP000078200">
    <property type="component" value="Unassembled WGS sequence"/>
</dbReference>